<organism evidence="5 6">
    <name type="scientific">Sitophilus oryzae</name>
    <name type="common">Rice weevil</name>
    <name type="synonym">Curculio oryzae</name>
    <dbReference type="NCBI Taxonomy" id="7048"/>
    <lineage>
        <taxon>Eukaryota</taxon>
        <taxon>Metazoa</taxon>
        <taxon>Ecdysozoa</taxon>
        <taxon>Arthropoda</taxon>
        <taxon>Hexapoda</taxon>
        <taxon>Insecta</taxon>
        <taxon>Pterygota</taxon>
        <taxon>Neoptera</taxon>
        <taxon>Endopterygota</taxon>
        <taxon>Coleoptera</taxon>
        <taxon>Polyphaga</taxon>
        <taxon>Cucujiformia</taxon>
        <taxon>Curculionidae</taxon>
        <taxon>Dryophthorinae</taxon>
        <taxon>Sitophilus</taxon>
    </lineage>
</organism>
<keyword evidence="5" id="KW-1185">Reference proteome</keyword>
<dbReference type="RefSeq" id="XP_030753216.1">
    <property type="nucleotide sequence ID" value="XM_030897356.1"/>
</dbReference>
<evidence type="ECO:0000313" key="5">
    <source>
        <dbReference type="Proteomes" id="UP000504635"/>
    </source>
</evidence>
<dbReference type="GO" id="GO:0006406">
    <property type="term" value="P:mRNA export from nucleus"/>
    <property type="evidence" value="ECO:0007669"/>
    <property type="project" value="TreeGrafter"/>
</dbReference>
<dbReference type="Proteomes" id="UP000504635">
    <property type="component" value="Unplaced"/>
</dbReference>
<name>A0A6J2XQ67_SITOR</name>
<feature type="region of interest" description="Disordered" evidence="3">
    <location>
        <begin position="1"/>
        <end position="38"/>
    </location>
</feature>
<dbReference type="Pfam" id="PF00076">
    <property type="entry name" value="RRM_1"/>
    <property type="match status" value="1"/>
</dbReference>
<dbReference type="InterPro" id="IPR035979">
    <property type="entry name" value="RBD_domain_sf"/>
</dbReference>
<keyword evidence="1 2" id="KW-0694">RNA-binding</keyword>
<reference evidence="6" key="1">
    <citation type="submission" date="2025-08" db="UniProtKB">
        <authorList>
            <consortium name="RefSeq"/>
        </authorList>
    </citation>
    <scope>IDENTIFICATION</scope>
    <source>
        <tissue evidence="6">Gonads</tissue>
    </source>
</reference>
<evidence type="ECO:0000256" key="2">
    <source>
        <dbReference type="PROSITE-ProRule" id="PRU00176"/>
    </source>
</evidence>
<dbReference type="InterPro" id="IPR012677">
    <property type="entry name" value="Nucleotide-bd_a/b_plait_sf"/>
</dbReference>
<dbReference type="OrthoDB" id="346839at2759"/>
<dbReference type="PANTHER" id="PTHR19965">
    <property type="entry name" value="RNA AND EXPORT FACTOR BINDING PROTEIN"/>
    <property type="match status" value="1"/>
</dbReference>
<dbReference type="SMART" id="SM00360">
    <property type="entry name" value="RRM"/>
    <property type="match status" value="1"/>
</dbReference>
<dbReference type="PROSITE" id="PS50102">
    <property type="entry name" value="RRM"/>
    <property type="match status" value="1"/>
</dbReference>
<evidence type="ECO:0000259" key="4">
    <source>
        <dbReference type="PROSITE" id="PS50102"/>
    </source>
</evidence>
<dbReference type="InterPro" id="IPR034784">
    <property type="entry name" value="PDIP3_RRM"/>
</dbReference>
<feature type="compositionally biased region" description="Polar residues" evidence="3">
    <location>
        <begin position="24"/>
        <end position="33"/>
    </location>
</feature>
<dbReference type="InParanoid" id="A0A6J2XQ67"/>
<accession>A0A6J2XQ67</accession>
<dbReference type="InterPro" id="IPR000504">
    <property type="entry name" value="RRM_dom"/>
</dbReference>
<protein>
    <submittedName>
        <fullName evidence="6">Polymerase delta-interacting protein 3-like</fullName>
    </submittedName>
</protein>
<evidence type="ECO:0000256" key="1">
    <source>
        <dbReference type="ARBA" id="ARBA00022884"/>
    </source>
</evidence>
<gene>
    <name evidence="6" type="primary">LOC115880210</name>
</gene>
<feature type="domain" description="RRM" evidence="4">
    <location>
        <begin position="321"/>
        <end position="392"/>
    </location>
</feature>
<dbReference type="GO" id="GO:0005634">
    <property type="term" value="C:nucleus"/>
    <property type="evidence" value="ECO:0007669"/>
    <property type="project" value="TreeGrafter"/>
</dbReference>
<dbReference type="InterPro" id="IPR051229">
    <property type="entry name" value="ALYREF_mRNA_export"/>
</dbReference>
<sequence>MAKQIRGNRNRTGKFRSQKEFNRSKVTGRNVTNKPKGVVKKRPTKVKVNQQDARQKIGQKKRLMVDARDILAKKGKIQDARSKLDKIRNGRGRSITSKQIATSPKVKVIGSNILQKTDRNGKISLVTNKSRNNSSTHPSNMNVAIRKQLGLIPSSRPQLKHSPPKKPQVLNSTFPIRKTIVNDIDYGVAVAEAAGRYNSGLYKWVKQPDIVRSASHVIGSLEPTRQAMRDVMREELLLARNSWSDYVAPPKPLRLQPSGYIDLDAVDDDEEMPYAHPSRISLHGSTRVSNIHSRLDSTPHEPVSHGILSHTKTKVVVPAGHRIVVSNLHSSVIEDDIKELFEDIGQLLSAKLVRPGVAEVIYKNLKDAQKAVDTYHNRQLDGQPMKCLLVNKRPMNQATGIPLKSEGFLGRKITSSSESSNKLMPDISTIHKVLFQRK</sequence>
<dbReference type="SUPFAM" id="SSF54928">
    <property type="entry name" value="RNA-binding domain, RBD"/>
    <property type="match status" value="1"/>
</dbReference>
<dbReference type="Gene3D" id="3.30.70.330">
    <property type="match status" value="1"/>
</dbReference>
<dbReference type="PANTHER" id="PTHR19965:SF94">
    <property type="entry name" value="FI13061P-RELATED"/>
    <property type="match status" value="1"/>
</dbReference>
<dbReference type="GO" id="GO:0003729">
    <property type="term" value="F:mRNA binding"/>
    <property type="evidence" value="ECO:0007669"/>
    <property type="project" value="TreeGrafter"/>
</dbReference>
<feature type="compositionally biased region" description="Basic residues" evidence="3">
    <location>
        <begin position="1"/>
        <end position="16"/>
    </location>
</feature>
<dbReference type="CDD" id="cd12681">
    <property type="entry name" value="RRM_SKAR"/>
    <property type="match status" value="1"/>
</dbReference>
<dbReference type="AlphaFoldDB" id="A0A6J2XQ67"/>
<proteinExistence type="predicted"/>
<dbReference type="KEGG" id="soy:115880210"/>
<dbReference type="GeneID" id="115880210"/>
<evidence type="ECO:0000256" key="3">
    <source>
        <dbReference type="SAM" id="MobiDB-lite"/>
    </source>
</evidence>
<evidence type="ECO:0000313" key="6">
    <source>
        <dbReference type="RefSeq" id="XP_030753216.1"/>
    </source>
</evidence>